<sequence length="81" mass="9071">MIKVHYLVVKNPFTSYNIIIGRHAFNALGAAMSTLYLSMKYLLDNGKVGIVKGDQAVARRRYESSLKIKHKTSITNDSPQS</sequence>
<dbReference type="EMBL" id="LXQA010445698">
    <property type="protein sequence ID" value="MCI52341.1"/>
    <property type="molecule type" value="Genomic_DNA"/>
</dbReference>
<feature type="non-terminal residue" evidence="1">
    <location>
        <position position="81"/>
    </location>
</feature>
<proteinExistence type="predicted"/>
<dbReference type="Proteomes" id="UP000265520">
    <property type="component" value="Unassembled WGS sequence"/>
</dbReference>
<comment type="caution">
    <text evidence="1">The sequence shown here is derived from an EMBL/GenBank/DDBJ whole genome shotgun (WGS) entry which is preliminary data.</text>
</comment>
<evidence type="ECO:0000313" key="2">
    <source>
        <dbReference type="Proteomes" id="UP000265520"/>
    </source>
</evidence>
<accession>A0A392SU23</accession>
<name>A0A392SU23_9FABA</name>
<protein>
    <submittedName>
        <fullName evidence="1">Uncharacterized protein</fullName>
    </submittedName>
</protein>
<keyword evidence="2" id="KW-1185">Reference proteome</keyword>
<organism evidence="1 2">
    <name type="scientific">Trifolium medium</name>
    <dbReference type="NCBI Taxonomy" id="97028"/>
    <lineage>
        <taxon>Eukaryota</taxon>
        <taxon>Viridiplantae</taxon>
        <taxon>Streptophyta</taxon>
        <taxon>Embryophyta</taxon>
        <taxon>Tracheophyta</taxon>
        <taxon>Spermatophyta</taxon>
        <taxon>Magnoliopsida</taxon>
        <taxon>eudicotyledons</taxon>
        <taxon>Gunneridae</taxon>
        <taxon>Pentapetalae</taxon>
        <taxon>rosids</taxon>
        <taxon>fabids</taxon>
        <taxon>Fabales</taxon>
        <taxon>Fabaceae</taxon>
        <taxon>Papilionoideae</taxon>
        <taxon>50 kb inversion clade</taxon>
        <taxon>NPAAA clade</taxon>
        <taxon>Hologalegina</taxon>
        <taxon>IRL clade</taxon>
        <taxon>Trifolieae</taxon>
        <taxon>Trifolium</taxon>
    </lineage>
</organism>
<reference evidence="1 2" key="1">
    <citation type="journal article" date="2018" name="Front. Plant Sci.">
        <title>Red Clover (Trifolium pratense) and Zigzag Clover (T. medium) - A Picture of Genomic Similarities and Differences.</title>
        <authorList>
            <person name="Dluhosova J."/>
            <person name="Istvanek J."/>
            <person name="Nedelnik J."/>
            <person name="Repkova J."/>
        </authorList>
    </citation>
    <scope>NUCLEOTIDE SEQUENCE [LARGE SCALE GENOMIC DNA]</scope>
    <source>
        <strain evidence="2">cv. 10/8</strain>
        <tissue evidence="1">Leaf</tissue>
    </source>
</reference>
<evidence type="ECO:0000313" key="1">
    <source>
        <dbReference type="EMBL" id="MCI52341.1"/>
    </source>
</evidence>
<dbReference type="AlphaFoldDB" id="A0A392SU23"/>